<evidence type="ECO:0000313" key="2">
    <source>
        <dbReference type="EMBL" id="KAF7503209.1"/>
    </source>
</evidence>
<keyword evidence="3" id="KW-1185">Reference proteome</keyword>
<proteinExistence type="predicted"/>
<protein>
    <submittedName>
        <fullName evidence="2">Uncharacterized protein</fullName>
    </submittedName>
</protein>
<comment type="caution">
    <text evidence="2">The sequence shown here is derived from an EMBL/GenBank/DDBJ whole genome shotgun (WGS) entry which is preliminary data.</text>
</comment>
<feature type="region of interest" description="Disordered" evidence="1">
    <location>
        <begin position="77"/>
        <end position="109"/>
    </location>
</feature>
<gene>
    <name evidence="2" type="ORF">GJ744_004212</name>
</gene>
<evidence type="ECO:0000256" key="1">
    <source>
        <dbReference type="SAM" id="MobiDB-lite"/>
    </source>
</evidence>
<name>A0A8H7A931_9EURO</name>
<dbReference type="OrthoDB" id="193467at2759"/>
<feature type="region of interest" description="Disordered" evidence="1">
    <location>
        <begin position="1"/>
        <end position="44"/>
    </location>
</feature>
<feature type="compositionally biased region" description="Polar residues" evidence="1">
    <location>
        <begin position="487"/>
        <end position="499"/>
    </location>
</feature>
<reference evidence="2" key="1">
    <citation type="submission" date="2020-02" db="EMBL/GenBank/DDBJ databases">
        <authorList>
            <person name="Palmer J.M."/>
        </authorList>
    </citation>
    <scope>NUCLEOTIDE SEQUENCE</scope>
    <source>
        <strain evidence="2">EPUS1.4</strain>
        <tissue evidence="2">Thallus</tissue>
    </source>
</reference>
<accession>A0A8H7A931</accession>
<dbReference type="AlphaFoldDB" id="A0A8H7A931"/>
<organism evidence="2 3">
    <name type="scientific">Endocarpon pusillum</name>
    <dbReference type="NCBI Taxonomy" id="364733"/>
    <lineage>
        <taxon>Eukaryota</taxon>
        <taxon>Fungi</taxon>
        <taxon>Dikarya</taxon>
        <taxon>Ascomycota</taxon>
        <taxon>Pezizomycotina</taxon>
        <taxon>Eurotiomycetes</taxon>
        <taxon>Chaetothyriomycetidae</taxon>
        <taxon>Verrucariales</taxon>
        <taxon>Verrucariaceae</taxon>
        <taxon>Endocarpon</taxon>
    </lineage>
</organism>
<sequence>MPKKQKNPLYTRPSTKPHPSLTLSKSTSPAHNGSTELEESPSVTECLRTLRSEEAGRLLPGPPPAATVHPSLRDLLDVPETHLPGPRTGVRASGPSQTRRVPGPAAPPSWQLLASRHTRRTVHNEFSITPNHAIQNMIHEQVSLPGAKLPSRRSLLDTVLRSMADNWDWHLQHDHYYLAFIPIRLKEALLSYISRHTSGERLTRSTTTLRILFPQQRSLEEVGTGHQTPVEDATEVTRLDLGRALGTWLCTMSSFKKEVIRPLTLRDPTASSANTRDHSVREAISEPPEAWDDVDGAARDITSQLSLSGPLTKLPGTRFSKLLHLSLALSPSAMSSISGASWSSLLSVTPYLSTLQSLSLGYWPFPTLTPHAAAASATIRNPVARTLPRISYGGTDMYTESESNWREAAGILRKLSRHLYCLKWLDLTGCGAWFGALSWTDTEALDDDLSSGIRLPGAGPDWNGSWRNVEYLGLCVGWTLTSFQDREMNSTPSQARPAQQPNPLPRSPAKVEVSRASTNGLGLFNQDWDVEEERRKYFAKKELEKLNDLKSRARKVARHVRLVREVARGKWIEVDL</sequence>
<evidence type="ECO:0000313" key="3">
    <source>
        <dbReference type="Proteomes" id="UP000606974"/>
    </source>
</evidence>
<feature type="region of interest" description="Disordered" evidence="1">
    <location>
        <begin position="487"/>
        <end position="510"/>
    </location>
</feature>
<dbReference type="Proteomes" id="UP000606974">
    <property type="component" value="Unassembled WGS sequence"/>
</dbReference>
<dbReference type="EMBL" id="JAACFV010000191">
    <property type="protein sequence ID" value="KAF7503209.1"/>
    <property type="molecule type" value="Genomic_DNA"/>
</dbReference>
<feature type="compositionally biased region" description="Polar residues" evidence="1">
    <location>
        <begin position="21"/>
        <end position="35"/>
    </location>
</feature>